<name>A0A830HEC2_9CHLO</name>
<protein>
    <submittedName>
        <fullName evidence="2">Uncharacterized protein</fullName>
    </submittedName>
</protein>
<reference evidence="2" key="1">
    <citation type="submission" date="2020-10" db="EMBL/GenBank/DDBJ databases">
        <title>Unveiling of a novel bifunctional photoreceptor, Dualchrome1, isolated from a cosmopolitan green alga.</title>
        <authorList>
            <person name="Suzuki S."/>
            <person name="Kawachi M."/>
        </authorList>
    </citation>
    <scope>NUCLEOTIDE SEQUENCE</scope>
    <source>
        <strain evidence="2">NIES 2893</strain>
    </source>
</reference>
<organism evidence="2 3">
    <name type="scientific">Pycnococcus provasolii</name>
    <dbReference type="NCBI Taxonomy" id="41880"/>
    <lineage>
        <taxon>Eukaryota</taxon>
        <taxon>Viridiplantae</taxon>
        <taxon>Chlorophyta</taxon>
        <taxon>Pseudoscourfieldiophyceae</taxon>
        <taxon>Pseudoscourfieldiales</taxon>
        <taxon>Pycnococcaceae</taxon>
        <taxon>Pycnococcus</taxon>
    </lineage>
</organism>
<evidence type="ECO:0000313" key="2">
    <source>
        <dbReference type="EMBL" id="GHP05736.1"/>
    </source>
</evidence>
<sequence>MDVDIDVLVPLHDKDIYNLLSLLWSFEKHLWKPSTQARNRNRTRVIVISSYSTYGLLISALKLQRYGDHDVRVTSLSSVSYSSYSFALRWLPETGTHWPWCCITGGVQETHSAASAAAAHSSESSELAVEHGEGISTSAGTPAVTSWDDACLPLLAPTPDLKRALDEGVGAGWYHQQMLKLYADVAAERFDAKSSQEEDDELVPKLDTNLRDHVVWMDADVAVHRGPLRFFGDDNEALVPMQPPGTANDALHERYREHRLKLLQAMSPQHSRENDWPAVHSDRGCVCHHMPIPPGATTALRACYVDPEHGLWKAFLSAAASCGAHSIKHGCASEYELMARFVNASQFPAVPRELVVVDQRADEIQTGSGLDADLVVSHVQWVGVGTALARRRSAADGKPDAVFARSQPGSAERARARRFG</sequence>
<dbReference type="EMBL" id="BNJQ01000011">
    <property type="protein sequence ID" value="GHP05736.1"/>
    <property type="molecule type" value="Genomic_DNA"/>
</dbReference>
<feature type="region of interest" description="Disordered" evidence="1">
    <location>
        <begin position="399"/>
        <end position="420"/>
    </location>
</feature>
<dbReference type="Proteomes" id="UP000660262">
    <property type="component" value="Unassembled WGS sequence"/>
</dbReference>
<gene>
    <name evidence="2" type="ORF">PPROV_000448500</name>
</gene>
<dbReference type="AlphaFoldDB" id="A0A830HEC2"/>
<proteinExistence type="predicted"/>
<accession>A0A830HEC2</accession>
<comment type="caution">
    <text evidence="2">The sequence shown here is derived from an EMBL/GenBank/DDBJ whole genome shotgun (WGS) entry which is preliminary data.</text>
</comment>
<keyword evidence="3" id="KW-1185">Reference proteome</keyword>
<evidence type="ECO:0000313" key="3">
    <source>
        <dbReference type="Proteomes" id="UP000660262"/>
    </source>
</evidence>
<evidence type="ECO:0000256" key="1">
    <source>
        <dbReference type="SAM" id="MobiDB-lite"/>
    </source>
</evidence>